<evidence type="ECO:0000259" key="1">
    <source>
        <dbReference type="Pfam" id="PF04233"/>
    </source>
</evidence>
<evidence type="ECO:0000313" key="3">
    <source>
        <dbReference type="Proteomes" id="UP000289486"/>
    </source>
</evidence>
<proteinExistence type="predicted"/>
<dbReference type="Proteomes" id="UP000289486">
    <property type="component" value="Segment"/>
</dbReference>
<protein>
    <submittedName>
        <fullName evidence="2">Head morphogenesis protein</fullName>
    </submittedName>
</protein>
<keyword evidence="3" id="KW-1185">Reference proteome</keyword>
<dbReference type="InterPro" id="IPR006528">
    <property type="entry name" value="Phage_head_morphogenesis_dom"/>
</dbReference>
<dbReference type="EMBL" id="MK388689">
    <property type="protein sequence ID" value="QAX92280.1"/>
    <property type="molecule type" value="Genomic_DNA"/>
</dbReference>
<sequence>MARFIPAQPRALEMQYFRDIDSIHTGMVQAVRQNIGLADALPRLRMDADPGEWSFVNAVVTTITAGKDRVISLLDTKFEQVSHFNWVQWAREVKAGTGHQLQEIRPWYEPGIDIQGRIWVRDNVSLITQMSGQMDAEFQRVVHDAVRRGLSKNQLKKDILDQIEGFGGVRGLSAEQRADLIATDQILKANSSLTNQRQQNAGVSYYRWQGMMDNRERHSHVLLQNHIFRVDGKPMTDADLKAVGNEWQTIRHPSESDSEASRPGTAVRCRCHSETVFKGSVFDFEGLDEE</sequence>
<feature type="domain" description="Phage head morphogenesis" evidence="1">
    <location>
        <begin position="137"/>
        <end position="272"/>
    </location>
</feature>
<accession>A0A411AW32</accession>
<gene>
    <name evidence="2" type="ORF">LIET2_gp028</name>
</gene>
<dbReference type="Pfam" id="PF04233">
    <property type="entry name" value="Phage_Mu_F"/>
    <property type="match status" value="1"/>
</dbReference>
<name>A0A411AW32_9CAUD</name>
<evidence type="ECO:0000313" key="2">
    <source>
        <dbReference type="EMBL" id="QAX92280.1"/>
    </source>
</evidence>
<reference evidence="2 3" key="1">
    <citation type="submission" date="2019-01" db="EMBL/GenBank/DDBJ databases">
        <title>Complete genome sequence of Pantoea phage vB_PagM_LIET2.</title>
        <authorList>
            <person name="Truncaite L."/>
            <person name="Simoliuniene M."/>
            <person name="Kazlauskas D."/>
            <person name="Meskys R."/>
            <person name="Simoliunas E."/>
        </authorList>
    </citation>
    <scope>NUCLEOTIDE SEQUENCE [LARGE SCALE GENOMIC DNA]</scope>
</reference>
<organism evidence="2 3">
    <name type="scientific">Pantoea phage vB_PagM_LIET2</name>
    <dbReference type="NCBI Taxonomy" id="2508071"/>
    <lineage>
        <taxon>Viruses</taxon>
        <taxon>Duplodnaviria</taxon>
        <taxon>Heunggongvirae</taxon>
        <taxon>Uroviricota</taxon>
        <taxon>Caudoviricetes</taxon>
        <taxon>Lietduovirus</taxon>
        <taxon>Lietduovirus LIET2</taxon>
    </lineage>
</organism>